<dbReference type="Proteomes" id="UP000199437">
    <property type="component" value="Unassembled WGS sequence"/>
</dbReference>
<dbReference type="RefSeq" id="WP_090258095.1">
    <property type="nucleotide sequence ID" value="NZ_FOIR01000001.1"/>
</dbReference>
<evidence type="ECO:0000256" key="1">
    <source>
        <dbReference type="SAM" id="SignalP"/>
    </source>
</evidence>
<evidence type="ECO:0000313" key="3">
    <source>
        <dbReference type="Proteomes" id="UP000199437"/>
    </source>
</evidence>
<evidence type="ECO:0000313" key="2">
    <source>
        <dbReference type="EMBL" id="SEW09494.1"/>
    </source>
</evidence>
<gene>
    <name evidence="2" type="ORF">SAMN05216290_1731</name>
</gene>
<dbReference type="OrthoDB" id="9770889at2"/>
<organism evidence="2 3">
    <name type="scientific">Roseivirga pacifica</name>
    <dbReference type="NCBI Taxonomy" id="1267423"/>
    <lineage>
        <taxon>Bacteria</taxon>
        <taxon>Pseudomonadati</taxon>
        <taxon>Bacteroidota</taxon>
        <taxon>Cytophagia</taxon>
        <taxon>Cytophagales</taxon>
        <taxon>Roseivirgaceae</taxon>
        <taxon>Roseivirga</taxon>
    </lineage>
</organism>
<protein>
    <submittedName>
        <fullName evidence="2">Uncharacterized protein</fullName>
    </submittedName>
</protein>
<dbReference type="AlphaFoldDB" id="A0A1I0P611"/>
<keyword evidence="1" id="KW-0732">Signal</keyword>
<sequence>MRNLLTTILFISCISLAAQTAKDTKLVVRTQAKDAKFIGASMGGSMIIVRDATTNEVLAKGLTQGGTGNTTTIMNTPRERYASITEGTAFFETTLRLEKPLFVNIEAIGPFNHEESRVVSQTQVWLVPGKHMDSDGVILEIPGFVIDGLYPQTHQGFSIEKDKTVELKVNMVMMCGCTISKDGLWDSEAIEVEANIYVDGTYWKTIPMHISEQVNTFVTTLALEKIGSHEVVVTAYHPSSKNTGVEQLNFRVSN</sequence>
<proteinExistence type="predicted"/>
<dbReference type="EMBL" id="FOIR01000001">
    <property type="protein sequence ID" value="SEW09494.1"/>
    <property type="molecule type" value="Genomic_DNA"/>
</dbReference>
<dbReference type="GeneID" id="99986452"/>
<accession>A0A1I0P611</accession>
<feature type="chain" id="PRO_5011686636" evidence="1">
    <location>
        <begin position="18"/>
        <end position="254"/>
    </location>
</feature>
<feature type="signal peptide" evidence="1">
    <location>
        <begin position="1"/>
        <end position="17"/>
    </location>
</feature>
<name>A0A1I0P611_9BACT</name>
<reference evidence="3" key="1">
    <citation type="submission" date="2016-10" db="EMBL/GenBank/DDBJ databases">
        <authorList>
            <person name="Varghese N."/>
            <person name="Submissions S."/>
        </authorList>
    </citation>
    <scope>NUCLEOTIDE SEQUENCE [LARGE SCALE GENOMIC DNA]</scope>
    <source>
        <strain evidence="3">CGMCC 1.12402</strain>
    </source>
</reference>
<keyword evidence="3" id="KW-1185">Reference proteome</keyword>